<dbReference type="SMART" id="SM00347">
    <property type="entry name" value="HTH_MARR"/>
    <property type="match status" value="1"/>
</dbReference>
<dbReference type="GO" id="GO:0006950">
    <property type="term" value="P:response to stress"/>
    <property type="evidence" value="ECO:0007669"/>
    <property type="project" value="TreeGrafter"/>
</dbReference>
<reference evidence="2" key="1">
    <citation type="journal article" date="2019" name="Nat. Med.">
        <title>A library of human gut bacterial isolates paired with longitudinal multiomics data enables mechanistic microbiome research.</title>
        <authorList>
            <person name="Poyet M."/>
            <person name="Groussin M."/>
            <person name="Gibbons S.M."/>
            <person name="Avila-Pacheco J."/>
            <person name="Jiang X."/>
            <person name="Kearney S.M."/>
            <person name="Perrotta A.R."/>
            <person name="Berdy B."/>
            <person name="Zhao S."/>
            <person name="Lieberman T.D."/>
            <person name="Swanson P.K."/>
            <person name="Smith M."/>
            <person name="Roesemann S."/>
            <person name="Alexander J.E."/>
            <person name="Rich S.A."/>
            <person name="Livny J."/>
            <person name="Vlamakis H."/>
            <person name="Clish C."/>
            <person name="Bullock K."/>
            <person name="Deik A."/>
            <person name="Scott J."/>
            <person name="Pierce K.A."/>
            <person name="Xavier R.J."/>
            <person name="Alm E.J."/>
        </authorList>
    </citation>
    <scope>NUCLEOTIDE SEQUENCE</scope>
    <source>
        <strain evidence="2">BIOML-A12</strain>
    </source>
</reference>
<accession>A0AB36B704</accession>
<dbReference type="AlphaFoldDB" id="A0AB36B704"/>
<dbReference type="PANTHER" id="PTHR33164:SF43">
    <property type="entry name" value="HTH-TYPE TRANSCRIPTIONAL REPRESSOR YETL"/>
    <property type="match status" value="1"/>
</dbReference>
<sequence>MDTMMNAMEQVSLFCRLNMNTRRNLPIRSSEMGMLIYLVKADGEKTAKGVADFFKVTKAMATNMSSALLKNGFLEKQQQENDKRSFLLRPTEKAVQLVNETYDEYMKQMNILRNSMGEAAFHTLLDLLNMANVILLDKRSKQQVRM</sequence>
<feature type="domain" description="HTH marR-type" evidence="1">
    <location>
        <begin position="1"/>
        <end position="133"/>
    </location>
</feature>
<dbReference type="Gene3D" id="1.10.10.10">
    <property type="entry name" value="Winged helix-like DNA-binding domain superfamily/Winged helix DNA-binding domain"/>
    <property type="match status" value="1"/>
</dbReference>
<dbReference type="EMBL" id="WWTN01000021">
    <property type="protein sequence ID" value="MZH56561.1"/>
    <property type="molecule type" value="Genomic_DNA"/>
</dbReference>
<gene>
    <name evidence="2" type="ORF">GT664_12565</name>
</gene>
<proteinExistence type="predicted"/>
<dbReference type="Pfam" id="PF01047">
    <property type="entry name" value="MarR"/>
    <property type="match status" value="1"/>
</dbReference>
<dbReference type="PANTHER" id="PTHR33164">
    <property type="entry name" value="TRANSCRIPTIONAL REGULATOR, MARR FAMILY"/>
    <property type="match status" value="1"/>
</dbReference>
<dbReference type="SUPFAM" id="SSF46785">
    <property type="entry name" value="Winged helix' DNA-binding domain"/>
    <property type="match status" value="1"/>
</dbReference>
<dbReference type="InterPro" id="IPR036390">
    <property type="entry name" value="WH_DNA-bd_sf"/>
</dbReference>
<protein>
    <submittedName>
        <fullName evidence="2">MarR family transcriptional regulator</fullName>
    </submittedName>
</protein>
<dbReference type="InterPro" id="IPR036388">
    <property type="entry name" value="WH-like_DNA-bd_sf"/>
</dbReference>
<name>A0AB36B704_CLOIN</name>
<dbReference type="Proteomes" id="UP000604383">
    <property type="component" value="Unassembled WGS sequence"/>
</dbReference>
<dbReference type="PROSITE" id="PS50995">
    <property type="entry name" value="HTH_MARR_2"/>
    <property type="match status" value="1"/>
</dbReference>
<dbReference type="InterPro" id="IPR000835">
    <property type="entry name" value="HTH_MarR-typ"/>
</dbReference>
<evidence type="ECO:0000259" key="1">
    <source>
        <dbReference type="PROSITE" id="PS50995"/>
    </source>
</evidence>
<dbReference type="GO" id="GO:0003700">
    <property type="term" value="F:DNA-binding transcription factor activity"/>
    <property type="evidence" value="ECO:0007669"/>
    <property type="project" value="InterPro"/>
</dbReference>
<dbReference type="RefSeq" id="WP_009269372.1">
    <property type="nucleotide sequence ID" value="NZ_CAEUHQ010000008.1"/>
</dbReference>
<dbReference type="InterPro" id="IPR039422">
    <property type="entry name" value="MarR/SlyA-like"/>
</dbReference>
<comment type="caution">
    <text evidence="2">The sequence shown here is derived from an EMBL/GenBank/DDBJ whole genome shotgun (WGS) entry which is preliminary data.</text>
</comment>
<evidence type="ECO:0000313" key="3">
    <source>
        <dbReference type="Proteomes" id="UP000604383"/>
    </source>
</evidence>
<organism evidence="2 3">
    <name type="scientific">Clostridium innocuum</name>
    <dbReference type="NCBI Taxonomy" id="1522"/>
    <lineage>
        <taxon>Bacteria</taxon>
        <taxon>Bacillati</taxon>
        <taxon>Bacillota</taxon>
        <taxon>Clostridia</taxon>
        <taxon>Eubacteriales</taxon>
        <taxon>Clostridiaceae</taxon>
        <taxon>Clostridium</taxon>
    </lineage>
</organism>
<evidence type="ECO:0000313" key="2">
    <source>
        <dbReference type="EMBL" id="MZH56561.1"/>
    </source>
</evidence>